<dbReference type="OrthoDB" id="8480170at2"/>
<proteinExistence type="predicted"/>
<dbReference type="InterPro" id="IPR014710">
    <property type="entry name" value="RmlC-like_jellyroll"/>
</dbReference>
<protein>
    <recommendedName>
        <fullName evidence="4">Cupin 2 conserved barrel domain-containing protein</fullName>
    </recommendedName>
</protein>
<dbReference type="RefSeq" id="WP_068611634.1">
    <property type="nucleotide sequence ID" value="NZ_CP016268.1"/>
</dbReference>
<keyword evidence="3" id="KW-1185">Reference proteome</keyword>
<dbReference type="InterPro" id="IPR011051">
    <property type="entry name" value="RmlC_Cupin_sf"/>
</dbReference>
<gene>
    <name evidence="2" type="ORF">BA177_00120</name>
</gene>
<feature type="chain" id="PRO_5008260003" description="Cupin 2 conserved barrel domain-containing protein" evidence="1">
    <location>
        <begin position="17"/>
        <end position="118"/>
    </location>
</feature>
<dbReference type="AlphaFoldDB" id="A0A193LBL5"/>
<evidence type="ECO:0000256" key="1">
    <source>
        <dbReference type="SAM" id="SignalP"/>
    </source>
</evidence>
<dbReference type="Gene3D" id="2.60.120.10">
    <property type="entry name" value="Jelly Rolls"/>
    <property type="match status" value="1"/>
</dbReference>
<dbReference type="SUPFAM" id="SSF51182">
    <property type="entry name" value="RmlC-like cupins"/>
    <property type="match status" value="1"/>
</dbReference>
<evidence type="ECO:0000313" key="3">
    <source>
        <dbReference type="Proteomes" id="UP000092695"/>
    </source>
</evidence>
<name>A0A193LBL5_9GAMM</name>
<accession>A0A193LBL5</accession>
<feature type="signal peptide" evidence="1">
    <location>
        <begin position="1"/>
        <end position="16"/>
    </location>
</feature>
<keyword evidence="1" id="KW-0732">Signal</keyword>
<organism evidence="2 3">
    <name type="scientific">Woeseia oceani</name>
    <dbReference type="NCBI Taxonomy" id="1548547"/>
    <lineage>
        <taxon>Bacteria</taxon>
        <taxon>Pseudomonadati</taxon>
        <taxon>Pseudomonadota</taxon>
        <taxon>Gammaproteobacteria</taxon>
        <taxon>Woeseiales</taxon>
        <taxon>Woeseiaceae</taxon>
        <taxon>Woeseia</taxon>
    </lineage>
</organism>
<evidence type="ECO:0000313" key="2">
    <source>
        <dbReference type="EMBL" id="ANO49831.1"/>
    </source>
</evidence>
<dbReference type="Proteomes" id="UP000092695">
    <property type="component" value="Chromosome"/>
</dbReference>
<dbReference type="EMBL" id="CP016268">
    <property type="protein sequence ID" value="ANO49831.1"/>
    <property type="molecule type" value="Genomic_DNA"/>
</dbReference>
<evidence type="ECO:0008006" key="4">
    <source>
        <dbReference type="Google" id="ProtNLM"/>
    </source>
</evidence>
<sequence length="118" mass="12893">MRRLLILSLFASLALAADLPDPLDAGWNGNAVCEKLHEDARQRVLRCVFPPGGGHVRHFHAAHFGYILEGGRMQITDARGTRVQSLTSGASWTSDGVAWHEVLNVGETTSSYLIVEPK</sequence>
<reference evidence="2 3" key="1">
    <citation type="submission" date="2016-06" db="EMBL/GenBank/DDBJ databases">
        <title>Complete genome sequence of a deep-branching marine Gamma Proteobacterium Woeseia oceani type strain XK5.</title>
        <authorList>
            <person name="Mu D."/>
            <person name="Du Z."/>
        </authorList>
    </citation>
    <scope>NUCLEOTIDE SEQUENCE [LARGE SCALE GENOMIC DNA]</scope>
    <source>
        <strain evidence="2 3">XK5</strain>
    </source>
</reference>
<dbReference type="KEGG" id="woc:BA177_00120"/>